<dbReference type="InterPro" id="IPR000073">
    <property type="entry name" value="AB_hydrolase_1"/>
</dbReference>
<sequence>MPNISSQIHPPDPAASIYQFHYTWTGNEQSPVILFLHGFLGDCREFESVIQLLSTDFRCLSVDLPGHGLTQVTEEEDYTMPRTAAALVNWLNQLGIKSCYLVGYSMGGRLALYLALNFPQCFPKVVLESASPGLKTAAERQQRRQRDRQLAEELATGNFREFVRRWYDQPLFASLKKHPQFDQLLERRLQGNPLQLAHSLAHLGLGDQPSLWEKLPEAQVPLLLLVGEADQKFLAVNQEMAQSCPVAQLYSLPGCGHNLHIEDSLGFAEILQNFFGDSPLTAT</sequence>
<comment type="pathway">
    <text evidence="3">Cofactor biosynthesis; phylloquinone biosynthesis.</text>
</comment>
<dbReference type="HAMAP" id="MF_01660">
    <property type="entry name" value="MenH"/>
    <property type="match status" value="1"/>
</dbReference>
<keyword evidence="5" id="KW-0378">Hydrolase</keyword>
<dbReference type="EMBL" id="CP001344">
    <property type="protein sequence ID" value="ACL45723.1"/>
    <property type="molecule type" value="Genomic_DNA"/>
</dbReference>
<dbReference type="SUPFAM" id="SSF53474">
    <property type="entry name" value="alpha/beta-Hydrolases"/>
    <property type="match status" value="1"/>
</dbReference>
<dbReference type="InterPro" id="IPR029058">
    <property type="entry name" value="AB_hydrolase_fold"/>
</dbReference>
<evidence type="ECO:0000256" key="2">
    <source>
        <dbReference type="ARBA" id="ARBA00023239"/>
    </source>
</evidence>
<dbReference type="HOGENOM" id="CLU_020336_50_4_3"/>
<dbReference type="EC" id="4.2.99.20" evidence="3"/>
<dbReference type="PRINTS" id="PR00111">
    <property type="entry name" value="ABHYDROLASE"/>
</dbReference>
<dbReference type="ESTHER" id="cyap4-b8hqq2">
    <property type="family name" value="MenH_SHCHC"/>
</dbReference>
<evidence type="ECO:0000256" key="1">
    <source>
        <dbReference type="ARBA" id="ARBA00022428"/>
    </source>
</evidence>
<comment type="function">
    <text evidence="3">Catalyzes a proton abstraction reaction that results in 2,5-elimination of pyruvate from 2-succinyl-5-enolpyruvyl-6-hydroxy-3-cyclohexene-1-carboxylate (SEPHCHC) and the formation of 2-succinyl-6-hydroxy-2,4-cyclohexadiene-1-carboxylate (SHCHC).</text>
</comment>
<dbReference type="MEROPS" id="S33.996"/>
<comment type="similarity">
    <text evidence="3">Belongs to the AB hydrolase superfamily. MenH family.</text>
</comment>
<dbReference type="STRING" id="395961.Cyan7425_3399"/>
<keyword evidence="1" id="KW-0474">Menaquinone biosynthesis</keyword>
<gene>
    <name evidence="3" type="primary">menH</name>
    <name evidence="5" type="ordered locus">Cyan7425_3399</name>
</gene>
<dbReference type="AlphaFoldDB" id="B8HQQ2"/>
<dbReference type="InterPro" id="IPR022485">
    <property type="entry name" value="SHCHC_synthase_MenH"/>
</dbReference>
<comment type="pathway">
    <text evidence="3">Quinol/quinone metabolism; 1,4-dihydroxy-2-naphthoate biosynthesis; 1,4-dihydroxy-2-naphthoate from chorismate: step 3/7.</text>
</comment>
<dbReference type="GO" id="GO:0009234">
    <property type="term" value="P:menaquinone biosynthetic process"/>
    <property type="evidence" value="ECO:0007669"/>
    <property type="project" value="UniProtKB-UniRule"/>
</dbReference>
<dbReference type="KEGG" id="cyn:Cyan7425_3399"/>
<dbReference type="GO" id="GO:0042372">
    <property type="term" value="P:phylloquinone biosynthetic process"/>
    <property type="evidence" value="ECO:0007669"/>
    <property type="project" value="UniProtKB-UniRule"/>
</dbReference>
<dbReference type="PANTHER" id="PTHR42916:SF1">
    <property type="entry name" value="PROTEIN PHYLLO, CHLOROPLASTIC"/>
    <property type="match status" value="1"/>
</dbReference>
<accession>B8HQQ2</accession>
<comment type="catalytic activity">
    <reaction evidence="3">
        <text>5-enolpyruvoyl-6-hydroxy-2-succinyl-cyclohex-3-ene-1-carboxylate = (1R,6R)-6-hydroxy-2-succinyl-cyclohexa-2,4-diene-1-carboxylate + pyruvate</text>
        <dbReference type="Rhea" id="RHEA:25597"/>
        <dbReference type="ChEBI" id="CHEBI:15361"/>
        <dbReference type="ChEBI" id="CHEBI:58689"/>
        <dbReference type="ChEBI" id="CHEBI:58818"/>
        <dbReference type="EC" id="4.2.99.20"/>
    </reaction>
</comment>
<dbReference type="GO" id="GO:0070205">
    <property type="term" value="F:2-succinyl-6-hydroxy-2,4-cyclohexadiene-1-carboxylate synthase activity"/>
    <property type="evidence" value="ECO:0007669"/>
    <property type="project" value="UniProtKB-UniRule"/>
</dbReference>
<evidence type="ECO:0000313" key="5">
    <source>
        <dbReference type="EMBL" id="ACL45723.1"/>
    </source>
</evidence>
<dbReference type="Gene3D" id="3.40.50.1820">
    <property type="entry name" value="alpha/beta hydrolase"/>
    <property type="match status" value="1"/>
</dbReference>
<dbReference type="GO" id="GO:0016787">
    <property type="term" value="F:hydrolase activity"/>
    <property type="evidence" value="ECO:0007669"/>
    <property type="project" value="UniProtKB-KW"/>
</dbReference>
<evidence type="ECO:0000259" key="4">
    <source>
        <dbReference type="Pfam" id="PF00561"/>
    </source>
</evidence>
<dbReference type="NCBIfam" id="TIGR03695">
    <property type="entry name" value="menH_SHCHC"/>
    <property type="match status" value="1"/>
</dbReference>
<proteinExistence type="inferred from homology"/>
<reference evidence="5" key="1">
    <citation type="submission" date="2009-01" db="EMBL/GenBank/DDBJ databases">
        <title>Complete sequence of chromosome Cyanothece sp. PCC 7425.</title>
        <authorList>
            <consortium name="US DOE Joint Genome Institute"/>
            <person name="Lucas S."/>
            <person name="Copeland A."/>
            <person name="Lapidus A."/>
            <person name="Glavina del Rio T."/>
            <person name="Dalin E."/>
            <person name="Tice H."/>
            <person name="Bruce D."/>
            <person name="Goodwin L."/>
            <person name="Pitluck S."/>
            <person name="Sims D."/>
            <person name="Meineke L."/>
            <person name="Brettin T."/>
            <person name="Detter J.C."/>
            <person name="Han C."/>
            <person name="Larimer F."/>
            <person name="Land M."/>
            <person name="Hauser L."/>
            <person name="Kyrpides N."/>
            <person name="Ovchinnikova G."/>
            <person name="Liberton M."/>
            <person name="Stoeckel J."/>
            <person name="Banerjee A."/>
            <person name="Singh A."/>
            <person name="Page L."/>
            <person name="Sato H."/>
            <person name="Zhao L."/>
            <person name="Sherman L."/>
            <person name="Pakrasi H."/>
            <person name="Richardson P."/>
        </authorList>
    </citation>
    <scope>NUCLEOTIDE SEQUENCE</scope>
    <source>
        <strain evidence="5">PCC 7425</strain>
    </source>
</reference>
<keyword evidence="2 3" id="KW-0456">Lyase</keyword>
<name>B8HQQ2_CYAP4</name>
<organism evidence="5">
    <name type="scientific">Cyanothece sp. (strain PCC 7425 / ATCC 29141)</name>
    <dbReference type="NCBI Taxonomy" id="395961"/>
    <lineage>
        <taxon>Bacteria</taxon>
        <taxon>Bacillati</taxon>
        <taxon>Cyanobacteriota</taxon>
        <taxon>Cyanophyceae</taxon>
        <taxon>Gomontiellales</taxon>
        <taxon>Cyanothecaceae</taxon>
        <taxon>Cyanothece</taxon>
    </lineage>
</organism>
<protein>
    <recommendedName>
        <fullName evidence="3">Putative 2-succinyl-6-hydroxy-2,4-cyclohexadiene-1-carboxylate synthase</fullName>
        <shortName evidence="3">SHCHC synthase</shortName>
        <ecNumber evidence="3">4.2.99.20</ecNumber>
    </recommendedName>
</protein>
<dbReference type="Pfam" id="PF00561">
    <property type="entry name" value="Abhydrolase_1"/>
    <property type="match status" value="1"/>
</dbReference>
<feature type="domain" description="AB hydrolase-1" evidence="4">
    <location>
        <begin position="31"/>
        <end position="263"/>
    </location>
</feature>
<evidence type="ECO:0000256" key="3">
    <source>
        <dbReference type="HAMAP-Rule" id="MF_01660"/>
    </source>
</evidence>
<dbReference type="eggNOG" id="COG0596">
    <property type="taxonomic scope" value="Bacteria"/>
</dbReference>
<comment type="subunit">
    <text evidence="3">Monomer.</text>
</comment>
<dbReference type="UniPathway" id="UPA00995"/>
<dbReference type="UniPathway" id="UPA01057">
    <property type="reaction ID" value="UER00900"/>
</dbReference>
<dbReference type="PANTHER" id="PTHR42916">
    <property type="entry name" value="2-SUCCINYL-5-ENOLPYRUVYL-6-HYDROXY-3-CYCLOHEXENE-1-CARBOXYLATE SYNTHASE"/>
    <property type="match status" value="1"/>
</dbReference>